<dbReference type="PROSITE" id="PS51186">
    <property type="entry name" value="GNAT"/>
    <property type="match status" value="1"/>
</dbReference>
<evidence type="ECO:0000313" key="5">
    <source>
        <dbReference type="Proteomes" id="UP000636004"/>
    </source>
</evidence>
<dbReference type="Pfam" id="PF00583">
    <property type="entry name" value="Acetyltransf_1"/>
    <property type="match status" value="1"/>
</dbReference>
<comment type="caution">
    <text evidence="4">The sequence shown here is derived from an EMBL/GenBank/DDBJ whole genome shotgun (WGS) entry which is preliminary data.</text>
</comment>
<protein>
    <submittedName>
        <fullName evidence="4">N-acetyltransferase</fullName>
    </submittedName>
</protein>
<dbReference type="InterPro" id="IPR016181">
    <property type="entry name" value="Acyl_CoA_acyltransferase"/>
</dbReference>
<dbReference type="Proteomes" id="UP000636004">
    <property type="component" value="Unassembled WGS sequence"/>
</dbReference>
<accession>A0A918V7U1</accession>
<dbReference type="CDD" id="cd04301">
    <property type="entry name" value="NAT_SF"/>
    <property type="match status" value="1"/>
</dbReference>
<keyword evidence="5" id="KW-1185">Reference proteome</keyword>
<sequence length="155" mass="18007">MINIIRTNAEHKDFVKLVHSLNEYLKVIDGSDHAFYNQYNGLENLKHVIILYINNTPAACGSFKLFDKNTAEIKRMYTVPAFRGQGLASKILQELEKWAMEEGFKSCVLETGKRQDQAVSLYHRMQYILTPNFGPYKTMSNSICFKKEFTQNEKR</sequence>
<dbReference type="Gene3D" id="3.40.630.30">
    <property type="match status" value="1"/>
</dbReference>
<dbReference type="InterPro" id="IPR050832">
    <property type="entry name" value="Bact_Acetyltransf"/>
</dbReference>
<gene>
    <name evidence="4" type="ORF">GCM10007028_12420</name>
</gene>
<dbReference type="AlphaFoldDB" id="A0A918V7U1"/>
<evidence type="ECO:0000256" key="1">
    <source>
        <dbReference type="ARBA" id="ARBA00022679"/>
    </source>
</evidence>
<proteinExistence type="predicted"/>
<evidence type="ECO:0000259" key="3">
    <source>
        <dbReference type="PROSITE" id="PS51186"/>
    </source>
</evidence>
<reference evidence="4" key="2">
    <citation type="submission" date="2020-09" db="EMBL/GenBank/DDBJ databases">
        <authorList>
            <person name="Sun Q."/>
            <person name="Kim S."/>
        </authorList>
    </citation>
    <scope>NUCLEOTIDE SEQUENCE</scope>
    <source>
        <strain evidence="4">KCTC 12710</strain>
    </source>
</reference>
<evidence type="ECO:0000313" key="4">
    <source>
        <dbReference type="EMBL" id="GGZ76708.1"/>
    </source>
</evidence>
<reference evidence="4" key="1">
    <citation type="journal article" date="2014" name="Int. J. Syst. Evol. Microbiol.">
        <title>Complete genome sequence of Corynebacterium casei LMG S-19264T (=DSM 44701T), isolated from a smear-ripened cheese.</title>
        <authorList>
            <consortium name="US DOE Joint Genome Institute (JGI-PGF)"/>
            <person name="Walter F."/>
            <person name="Albersmeier A."/>
            <person name="Kalinowski J."/>
            <person name="Ruckert C."/>
        </authorList>
    </citation>
    <scope>NUCLEOTIDE SEQUENCE</scope>
    <source>
        <strain evidence="4">KCTC 12710</strain>
    </source>
</reference>
<organism evidence="4 5">
    <name type="scientific">Algibacter mikhailovii</name>
    <dbReference type="NCBI Taxonomy" id="425498"/>
    <lineage>
        <taxon>Bacteria</taxon>
        <taxon>Pseudomonadati</taxon>
        <taxon>Bacteroidota</taxon>
        <taxon>Flavobacteriia</taxon>
        <taxon>Flavobacteriales</taxon>
        <taxon>Flavobacteriaceae</taxon>
        <taxon>Algibacter</taxon>
    </lineage>
</organism>
<evidence type="ECO:0000256" key="2">
    <source>
        <dbReference type="ARBA" id="ARBA00023315"/>
    </source>
</evidence>
<dbReference type="EMBL" id="BMWZ01000003">
    <property type="protein sequence ID" value="GGZ76708.1"/>
    <property type="molecule type" value="Genomic_DNA"/>
</dbReference>
<keyword evidence="1" id="KW-0808">Transferase</keyword>
<keyword evidence="2" id="KW-0012">Acyltransferase</keyword>
<feature type="domain" description="N-acetyltransferase" evidence="3">
    <location>
        <begin position="3"/>
        <end position="155"/>
    </location>
</feature>
<dbReference type="PANTHER" id="PTHR43877:SF2">
    <property type="entry name" value="AMINOALKYLPHOSPHONATE N-ACETYLTRANSFERASE-RELATED"/>
    <property type="match status" value="1"/>
</dbReference>
<dbReference type="SUPFAM" id="SSF55729">
    <property type="entry name" value="Acyl-CoA N-acyltransferases (Nat)"/>
    <property type="match status" value="1"/>
</dbReference>
<dbReference type="RefSeq" id="WP_189359932.1">
    <property type="nucleotide sequence ID" value="NZ_BMWZ01000003.1"/>
</dbReference>
<name>A0A918V7U1_9FLAO</name>
<dbReference type="GO" id="GO:0016747">
    <property type="term" value="F:acyltransferase activity, transferring groups other than amino-acyl groups"/>
    <property type="evidence" value="ECO:0007669"/>
    <property type="project" value="InterPro"/>
</dbReference>
<dbReference type="InterPro" id="IPR000182">
    <property type="entry name" value="GNAT_dom"/>
</dbReference>
<dbReference type="PANTHER" id="PTHR43877">
    <property type="entry name" value="AMINOALKYLPHOSPHONATE N-ACETYLTRANSFERASE-RELATED-RELATED"/>
    <property type="match status" value="1"/>
</dbReference>